<evidence type="ECO:0000256" key="7">
    <source>
        <dbReference type="ARBA" id="ARBA00047942"/>
    </source>
</evidence>
<dbReference type="EC" id="2.1.1.72" evidence="2"/>
<keyword evidence="3 9" id="KW-0489">Methyltransferase</keyword>
<dbReference type="PANTHER" id="PTHR42933">
    <property type="entry name" value="SLR6095 PROTEIN"/>
    <property type="match status" value="1"/>
</dbReference>
<comment type="catalytic activity">
    <reaction evidence="7">
        <text>a 2'-deoxyadenosine in DNA + S-adenosyl-L-methionine = an N(6)-methyl-2'-deoxyadenosine in DNA + S-adenosyl-L-homocysteine + H(+)</text>
        <dbReference type="Rhea" id="RHEA:15197"/>
        <dbReference type="Rhea" id="RHEA-COMP:12418"/>
        <dbReference type="Rhea" id="RHEA-COMP:12419"/>
        <dbReference type="ChEBI" id="CHEBI:15378"/>
        <dbReference type="ChEBI" id="CHEBI:57856"/>
        <dbReference type="ChEBI" id="CHEBI:59789"/>
        <dbReference type="ChEBI" id="CHEBI:90615"/>
        <dbReference type="ChEBI" id="CHEBI:90616"/>
        <dbReference type="EC" id="2.1.1.72"/>
    </reaction>
</comment>
<dbReference type="GO" id="GO:0008170">
    <property type="term" value="F:N-methyltransferase activity"/>
    <property type="evidence" value="ECO:0007669"/>
    <property type="project" value="InterPro"/>
</dbReference>
<comment type="caution">
    <text evidence="9">The sequence shown here is derived from an EMBL/GenBank/DDBJ whole genome shotgun (WGS) entry which is preliminary data.</text>
</comment>
<dbReference type="GO" id="GO:0009307">
    <property type="term" value="P:DNA restriction-modification system"/>
    <property type="evidence" value="ECO:0007669"/>
    <property type="project" value="UniProtKB-KW"/>
</dbReference>
<dbReference type="PANTHER" id="PTHR42933:SF3">
    <property type="entry name" value="TYPE I RESTRICTION ENZYME MJAVIII METHYLASE SUBUNIT"/>
    <property type="match status" value="1"/>
</dbReference>
<dbReference type="GO" id="GO:0003677">
    <property type="term" value="F:DNA binding"/>
    <property type="evidence" value="ECO:0007669"/>
    <property type="project" value="InterPro"/>
</dbReference>
<dbReference type="RefSeq" id="WP_253476501.1">
    <property type="nucleotide sequence ID" value="NZ_JALJXV010000003.1"/>
</dbReference>
<dbReference type="GO" id="GO:0009007">
    <property type="term" value="F:site-specific DNA-methyltransferase (adenine-specific) activity"/>
    <property type="evidence" value="ECO:0007669"/>
    <property type="project" value="UniProtKB-EC"/>
</dbReference>
<feature type="domain" description="DNA methylase adenine-specific" evidence="8">
    <location>
        <begin position="145"/>
        <end position="440"/>
    </location>
</feature>
<reference evidence="9" key="1">
    <citation type="submission" date="2022-03" db="EMBL/GenBank/DDBJ databases">
        <title>Genomic Encyclopedia of Type Strains, Phase III (KMG-III): the genomes of soil and plant-associated and newly described type strains.</title>
        <authorList>
            <person name="Whitman W."/>
        </authorList>
    </citation>
    <scope>NUCLEOTIDE SEQUENCE</scope>
    <source>
        <strain evidence="9">ANL 6-2</strain>
    </source>
</reference>
<dbReference type="GO" id="GO:0032259">
    <property type="term" value="P:methylation"/>
    <property type="evidence" value="ECO:0007669"/>
    <property type="project" value="UniProtKB-KW"/>
</dbReference>
<evidence type="ECO:0000256" key="4">
    <source>
        <dbReference type="ARBA" id="ARBA00022679"/>
    </source>
</evidence>
<keyword evidence="4 9" id="KW-0808">Transferase</keyword>
<keyword evidence="6" id="KW-0680">Restriction system</keyword>
<proteinExistence type="inferred from homology"/>
<evidence type="ECO:0000259" key="8">
    <source>
        <dbReference type="Pfam" id="PF02384"/>
    </source>
</evidence>
<dbReference type="InterPro" id="IPR003356">
    <property type="entry name" value="DNA_methylase_A-5"/>
</dbReference>
<keyword evidence="10" id="KW-1185">Reference proteome</keyword>
<keyword evidence="5" id="KW-0949">S-adenosyl-L-methionine</keyword>
<protein>
    <recommendedName>
        <fullName evidence="2">site-specific DNA-methyltransferase (adenine-specific)</fullName>
        <ecNumber evidence="2">2.1.1.72</ecNumber>
    </recommendedName>
</protein>
<gene>
    <name evidence="9" type="ORF">J2T57_001583</name>
</gene>
<evidence type="ECO:0000256" key="1">
    <source>
        <dbReference type="ARBA" id="ARBA00006594"/>
    </source>
</evidence>
<evidence type="ECO:0000256" key="6">
    <source>
        <dbReference type="ARBA" id="ARBA00022747"/>
    </source>
</evidence>
<evidence type="ECO:0000256" key="3">
    <source>
        <dbReference type="ARBA" id="ARBA00022603"/>
    </source>
</evidence>
<organism evidence="9 10">
    <name type="scientific">Natronocella acetinitrilica</name>
    <dbReference type="NCBI Taxonomy" id="414046"/>
    <lineage>
        <taxon>Bacteria</taxon>
        <taxon>Pseudomonadati</taxon>
        <taxon>Pseudomonadota</taxon>
        <taxon>Gammaproteobacteria</taxon>
        <taxon>Chromatiales</taxon>
        <taxon>Ectothiorhodospiraceae</taxon>
        <taxon>Natronocella</taxon>
    </lineage>
</organism>
<dbReference type="EMBL" id="JALJXV010000003">
    <property type="protein sequence ID" value="MCP1674481.1"/>
    <property type="molecule type" value="Genomic_DNA"/>
</dbReference>
<accession>A0AAE3KBB7</accession>
<evidence type="ECO:0000313" key="10">
    <source>
        <dbReference type="Proteomes" id="UP001205843"/>
    </source>
</evidence>
<name>A0AAE3KBB7_9GAMM</name>
<comment type="similarity">
    <text evidence="1">Belongs to the N(4)/N(6)-methyltransferase family.</text>
</comment>
<dbReference type="Gene3D" id="3.40.50.150">
    <property type="entry name" value="Vaccinia Virus protein VP39"/>
    <property type="match status" value="1"/>
</dbReference>
<evidence type="ECO:0000313" key="9">
    <source>
        <dbReference type="EMBL" id="MCP1674481.1"/>
    </source>
</evidence>
<dbReference type="AlphaFoldDB" id="A0AAE3KBB7"/>
<dbReference type="InterPro" id="IPR029063">
    <property type="entry name" value="SAM-dependent_MTases_sf"/>
</dbReference>
<dbReference type="InterPro" id="IPR051537">
    <property type="entry name" value="DNA_Adenine_Mtase"/>
</dbReference>
<dbReference type="Pfam" id="PF02384">
    <property type="entry name" value="N6_Mtase"/>
    <property type="match status" value="1"/>
</dbReference>
<evidence type="ECO:0000256" key="5">
    <source>
        <dbReference type="ARBA" id="ARBA00022691"/>
    </source>
</evidence>
<dbReference type="SUPFAM" id="SSF53335">
    <property type="entry name" value="S-adenosyl-L-methionine-dependent methyltransferases"/>
    <property type="match status" value="1"/>
</dbReference>
<sequence length="477" mass="51710">MRRRRWPMDSLLTFSLSRFRDVPAKDACYCVLALFTLRCLSDDAAAGSVISVPEDADFRTLYAARGESGLAERIDAALAALGHANPQAVGALFTAFSFARDLEMPATRRDRALREVLGDLAPGIFMAHPEEQSSAARESVVNALIEHIAADAGRDPDVASAPAGLVGLMAALASPQAGERIYDPACRFGELLAAAGLATGEADGSAATHFFGETDDPVLAAVGAMRLLIARRAEQNIRCNAPLLQPAFAEGPGALARFDVVLSTLPPRIHPATVPSQRHYVQDPYRRFRRGTPAKQHPEMGFLQHMVECLAPGTGRLVGLFSRGVLVRGSDEQEVRRLLLEEGLVETVIALPEKLLFEHRAAPVLLVLRAGRTDDDVLLLDASDQYKARRHQNVLEDSHIARILELVAARRDVPGVARRVALDAIRAEDFSLHLPRYIRQDSGAPRSQAALRAEHAALLGELRERAAEVDALLDEGP</sequence>
<dbReference type="Proteomes" id="UP001205843">
    <property type="component" value="Unassembled WGS sequence"/>
</dbReference>
<evidence type="ECO:0000256" key="2">
    <source>
        <dbReference type="ARBA" id="ARBA00011900"/>
    </source>
</evidence>